<feature type="compositionally biased region" description="Basic residues" evidence="8">
    <location>
        <begin position="208"/>
        <end position="219"/>
    </location>
</feature>
<keyword evidence="6" id="KW-0804">Transcription</keyword>
<evidence type="ECO:0000313" key="10">
    <source>
        <dbReference type="Proteomes" id="UP000008281"/>
    </source>
</evidence>
<dbReference type="AlphaFoldDB" id="E3LK06"/>
<dbReference type="eggNOG" id="KOG1601">
    <property type="taxonomic scope" value="Eukaryota"/>
</dbReference>
<dbReference type="InterPro" id="IPR000679">
    <property type="entry name" value="Znf_GATA"/>
</dbReference>
<organism evidence="10">
    <name type="scientific">Caenorhabditis remanei</name>
    <name type="common">Caenorhabditis vulgaris</name>
    <dbReference type="NCBI Taxonomy" id="31234"/>
    <lineage>
        <taxon>Eukaryota</taxon>
        <taxon>Metazoa</taxon>
        <taxon>Ecdysozoa</taxon>
        <taxon>Nematoda</taxon>
        <taxon>Chromadorea</taxon>
        <taxon>Rhabditida</taxon>
        <taxon>Rhabditina</taxon>
        <taxon>Rhabditomorpha</taxon>
        <taxon>Rhabditoidea</taxon>
        <taxon>Rhabditidae</taxon>
        <taxon>Peloderinae</taxon>
        <taxon>Caenorhabditis</taxon>
    </lineage>
</organism>
<dbReference type="SMART" id="SM00401">
    <property type="entry name" value="ZnF_GATA"/>
    <property type="match status" value="1"/>
</dbReference>
<keyword evidence="4" id="KW-0862">Zinc</keyword>
<dbReference type="GO" id="GO:0000981">
    <property type="term" value="F:DNA-binding transcription factor activity, RNA polymerase II-specific"/>
    <property type="evidence" value="ECO:0007669"/>
    <property type="project" value="TreeGrafter"/>
</dbReference>
<evidence type="ECO:0000313" key="9">
    <source>
        <dbReference type="EMBL" id="EFP00160.1"/>
    </source>
</evidence>
<feature type="region of interest" description="Disordered" evidence="8">
    <location>
        <begin position="197"/>
        <end position="219"/>
    </location>
</feature>
<accession>E3LK06</accession>
<dbReference type="GO" id="GO:0008270">
    <property type="term" value="F:zinc ion binding"/>
    <property type="evidence" value="ECO:0007669"/>
    <property type="project" value="UniProtKB-KW"/>
</dbReference>
<dbReference type="Pfam" id="PF00320">
    <property type="entry name" value="GATA"/>
    <property type="match status" value="1"/>
</dbReference>
<dbReference type="CDD" id="cd00202">
    <property type="entry name" value="ZnF_GATA"/>
    <property type="match status" value="1"/>
</dbReference>
<name>E3LK06_CAERE</name>
<reference evidence="9" key="1">
    <citation type="submission" date="2007-07" db="EMBL/GenBank/DDBJ databases">
        <title>PCAP assembly of the Caenorhabditis remanei genome.</title>
        <authorList>
            <consortium name="The Caenorhabditis remanei Sequencing Consortium"/>
            <person name="Wilson R.K."/>
        </authorList>
    </citation>
    <scope>NUCLEOTIDE SEQUENCE [LARGE SCALE GENOMIC DNA]</scope>
    <source>
        <strain evidence="9">PB4641</strain>
    </source>
</reference>
<evidence type="ECO:0000256" key="1">
    <source>
        <dbReference type="ARBA" id="ARBA00004123"/>
    </source>
</evidence>
<keyword evidence="5" id="KW-0805">Transcription regulation</keyword>
<evidence type="ECO:0000256" key="5">
    <source>
        <dbReference type="ARBA" id="ARBA00023015"/>
    </source>
</evidence>
<dbReference type="GO" id="GO:0000978">
    <property type="term" value="F:RNA polymerase II cis-regulatory region sequence-specific DNA binding"/>
    <property type="evidence" value="ECO:0007669"/>
    <property type="project" value="TreeGrafter"/>
</dbReference>
<keyword evidence="2" id="KW-0479">Metal-binding</keyword>
<sequence>MLPQNSVDHQPLPSLSSIINNPISGNRMEDFYLYDQYAPSEMKNPIPKNCSPLLNYPVYQPQPVFFDTWHYGTPQPFDVFQNYPLPNPYTEQPIPPEGVPPQVFPETFPEQLQEGPLEVTSSCYETSYETGPENANDSSSPDTVVEVKQKSNSAKPSRDVVCSNCSTNETTLWRKNENGDLECNACNLYFRHNKKKRPLSLRKEKPATRKRQKRKELKN</sequence>
<dbReference type="InterPro" id="IPR039355">
    <property type="entry name" value="Transcription_factor_GATA"/>
</dbReference>
<dbReference type="PRINTS" id="PR00619">
    <property type="entry name" value="GATAZNFINGER"/>
</dbReference>
<evidence type="ECO:0000256" key="6">
    <source>
        <dbReference type="ARBA" id="ARBA00023163"/>
    </source>
</evidence>
<dbReference type="HOGENOM" id="CLU_120635_0_0_1"/>
<dbReference type="InterPro" id="IPR013088">
    <property type="entry name" value="Znf_NHR/GATA"/>
</dbReference>
<dbReference type="PANTHER" id="PTHR10071">
    <property type="entry name" value="TRANSCRIPTION FACTOR GATA FAMILY MEMBER"/>
    <property type="match status" value="1"/>
</dbReference>
<dbReference type="GO" id="GO:0005634">
    <property type="term" value="C:nucleus"/>
    <property type="evidence" value="ECO:0007669"/>
    <property type="project" value="UniProtKB-SubCell"/>
</dbReference>
<dbReference type="GO" id="GO:0007493">
    <property type="term" value="P:endodermal cell fate determination"/>
    <property type="evidence" value="ECO:0007669"/>
    <property type="project" value="EnsemblMetazoa"/>
</dbReference>
<evidence type="ECO:0000256" key="4">
    <source>
        <dbReference type="ARBA" id="ARBA00022833"/>
    </source>
</evidence>
<dbReference type="STRING" id="31234.E3LK06"/>
<dbReference type="EMBL" id="DS268410">
    <property type="protein sequence ID" value="EFP00160.1"/>
    <property type="molecule type" value="Genomic_DNA"/>
</dbReference>
<dbReference type="OrthoDB" id="515401at2759"/>
<dbReference type="OMA" id="LECNACN"/>
<evidence type="ECO:0000256" key="3">
    <source>
        <dbReference type="ARBA" id="ARBA00022771"/>
    </source>
</evidence>
<dbReference type="FunCoup" id="E3LK06">
    <property type="interactions" value="167"/>
</dbReference>
<dbReference type="Gene3D" id="3.30.50.10">
    <property type="entry name" value="Erythroid Transcription Factor GATA-1, subunit A"/>
    <property type="match status" value="1"/>
</dbReference>
<dbReference type="SUPFAM" id="SSF57716">
    <property type="entry name" value="Glucocorticoid receptor-like (DNA-binding domain)"/>
    <property type="match status" value="1"/>
</dbReference>
<gene>
    <name evidence="9" type="primary">Cre-elt-7</name>
    <name evidence="9" type="ORF">CRE_18587</name>
</gene>
<dbReference type="GO" id="GO:0000122">
    <property type="term" value="P:negative regulation of transcription by RNA polymerase II"/>
    <property type="evidence" value="ECO:0007669"/>
    <property type="project" value="TreeGrafter"/>
</dbReference>
<keyword evidence="7" id="KW-0539">Nucleus</keyword>
<dbReference type="PANTHER" id="PTHR10071:SF328">
    <property type="entry name" value="TRANSCRIPTION FACTOR ELT-1-RELATED"/>
    <property type="match status" value="1"/>
</dbReference>
<evidence type="ECO:0000256" key="8">
    <source>
        <dbReference type="SAM" id="MobiDB-lite"/>
    </source>
</evidence>
<proteinExistence type="predicted"/>
<evidence type="ECO:0000256" key="7">
    <source>
        <dbReference type="ARBA" id="ARBA00023242"/>
    </source>
</evidence>
<protein>
    <submittedName>
        <fullName evidence="9">CRE-ELT-7 protein</fullName>
    </submittedName>
</protein>
<comment type="subcellular location">
    <subcellularLocation>
        <location evidence="1">Nucleus</location>
    </subcellularLocation>
</comment>
<keyword evidence="3" id="KW-0863">Zinc-finger</keyword>
<dbReference type="GO" id="GO:0045944">
    <property type="term" value="P:positive regulation of transcription by RNA polymerase II"/>
    <property type="evidence" value="ECO:0007669"/>
    <property type="project" value="TreeGrafter"/>
</dbReference>
<dbReference type="Proteomes" id="UP000008281">
    <property type="component" value="Unassembled WGS sequence"/>
</dbReference>
<dbReference type="PROSITE" id="PS50114">
    <property type="entry name" value="GATA_ZN_FINGER_2"/>
    <property type="match status" value="1"/>
</dbReference>
<dbReference type="PROSITE" id="PS00344">
    <property type="entry name" value="GATA_ZN_FINGER_1"/>
    <property type="match status" value="1"/>
</dbReference>
<evidence type="ECO:0000256" key="2">
    <source>
        <dbReference type="ARBA" id="ARBA00022723"/>
    </source>
</evidence>
<keyword evidence="10" id="KW-1185">Reference proteome</keyword>